<dbReference type="Proteomes" id="UP001362999">
    <property type="component" value="Unassembled WGS sequence"/>
</dbReference>
<evidence type="ECO:0000256" key="2">
    <source>
        <dbReference type="SAM" id="MobiDB-lite"/>
    </source>
</evidence>
<protein>
    <recommendedName>
        <fullName evidence="3">DUF6697 domain-containing protein</fullName>
    </recommendedName>
</protein>
<gene>
    <name evidence="4" type="ORF">R3P38DRAFT_2822595</name>
</gene>
<feature type="region of interest" description="Disordered" evidence="2">
    <location>
        <begin position="494"/>
        <end position="523"/>
    </location>
</feature>
<accession>A0AAW0EF13</accession>
<keyword evidence="1" id="KW-0175">Coiled coil</keyword>
<proteinExistence type="predicted"/>
<feature type="domain" description="DUF6697" evidence="3">
    <location>
        <begin position="326"/>
        <end position="493"/>
    </location>
</feature>
<name>A0AAW0EF13_9AGAR</name>
<reference evidence="4 5" key="1">
    <citation type="journal article" date="2024" name="J Genomics">
        <title>Draft genome sequencing and assembly of Favolaschia claudopus CIRM-BRFM 2984 isolated from oak limbs.</title>
        <authorList>
            <person name="Navarro D."/>
            <person name="Drula E."/>
            <person name="Chaduli D."/>
            <person name="Cazenave R."/>
            <person name="Ahrendt S."/>
            <person name="Wang J."/>
            <person name="Lipzen A."/>
            <person name="Daum C."/>
            <person name="Barry K."/>
            <person name="Grigoriev I.V."/>
            <person name="Favel A."/>
            <person name="Rosso M.N."/>
            <person name="Martin F."/>
        </authorList>
    </citation>
    <scope>NUCLEOTIDE SEQUENCE [LARGE SCALE GENOMIC DNA]</scope>
    <source>
        <strain evidence="4 5">CIRM-BRFM 2984</strain>
    </source>
</reference>
<feature type="region of interest" description="Disordered" evidence="2">
    <location>
        <begin position="107"/>
        <end position="243"/>
    </location>
</feature>
<evidence type="ECO:0000313" key="5">
    <source>
        <dbReference type="Proteomes" id="UP001362999"/>
    </source>
</evidence>
<keyword evidence="5" id="KW-1185">Reference proteome</keyword>
<evidence type="ECO:0000259" key="3">
    <source>
        <dbReference type="Pfam" id="PF20411"/>
    </source>
</evidence>
<dbReference type="AlphaFoldDB" id="A0AAW0EF13"/>
<dbReference type="Pfam" id="PF20411">
    <property type="entry name" value="DUF6697"/>
    <property type="match status" value="1"/>
</dbReference>
<feature type="compositionally biased region" description="Polar residues" evidence="2">
    <location>
        <begin position="495"/>
        <end position="509"/>
    </location>
</feature>
<feature type="compositionally biased region" description="Polar residues" evidence="2">
    <location>
        <begin position="136"/>
        <end position="198"/>
    </location>
</feature>
<dbReference type="EMBL" id="JAWWNJ010000001">
    <property type="protein sequence ID" value="KAK7064127.1"/>
    <property type="molecule type" value="Genomic_DNA"/>
</dbReference>
<comment type="caution">
    <text evidence="4">The sequence shown here is derived from an EMBL/GenBank/DDBJ whole genome shotgun (WGS) entry which is preliminary data.</text>
</comment>
<feature type="compositionally biased region" description="Polar residues" evidence="2">
    <location>
        <begin position="107"/>
        <end position="126"/>
    </location>
</feature>
<evidence type="ECO:0000313" key="4">
    <source>
        <dbReference type="EMBL" id="KAK7064127.1"/>
    </source>
</evidence>
<evidence type="ECO:0000256" key="1">
    <source>
        <dbReference type="SAM" id="Coils"/>
    </source>
</evidence>
<sequence length="523" mass="57642">MASSLDIRRTYMNPEWAADLVAMRTQLDDKESENQALRMEVHKLRGEIQSYKDALAQLSAPRQMQLNTGSGQRFFELTQQEWENMQNELATVKAQLERQTAISELPWSNRTSSVAHSQQSRPQAGPSSLAPRISPNPHTRCSTHDLQTSVAQSQPQAGPSSLVPQTSPNPHTNCSTHHLQTSSVAQSRPQAGPSSLAPQTLPKPQPLPNETVKSELVLVSAGPPTLPHPSDQQSKPRDQASGTPIVAGSRAVNLPLSTSTSLSSNMSLSAKPIATKEVPKTEDEDDLLVVQSAQSSYLSPLPEARRRELDSFPEFVPEADDVSSVFSRAHLLAVLGGNPQSLIVKIGASQKPLARECNVRKFLCPRLDHNPWCPRSAGTHGYMFVGLTTEDETFPEPEQLNLFLSVKVEGPLEVTYLGIYEVARVQALTAEEWCTLSEPAQIEYAKTTLSRENKSSTKVEDMRSEYSQGLRHVPCVRLRCVGFDETLYAGLVDPSRSNNKRSLGSTDSGRSPKRRRRREETSL</sequence>
<organism evidence="4 5">
    <name type="scientific">Favolaschia claudopus</name>
    <dbReference type="NCBI Taxonomy" id="2862362"/>
    <lineage>
        <taxon>Eukaryota</taxon>
        <taxon>Fungi</taxon>
        <taxon>Dikarya</taxon>
        <taxon>Basidiomycota</taxon>
        <taxon>Agaricomycotina</taxon>
        <taxon>Agaricomycetes</taxon>
        <taxon>Agaricomycetidae</taxon>
        <taxon>Agaricales</taxon>
        <taxon>Marasmiineae</taxon>
        <taxon>Mycenaceae</taxon>
        <taxon>Favolaschia</taxon>
    </lineage>
</organism>
<dbReference type="InterPro" id="IPR046520">
    <property type="entry name" value="DUF6697"/>
</dbReference>
<feature type="coiled-coil region" evidence="1">
    <location>
        <begin position="20"/>
        <end position="54"/>
    </location>
</feature>